<dbReference type="RefSeq" id="WP_164647980.1">
    <property type="nucleotide sequence ID" value="NZ_CP047475.1"/>
</dbReference>
<evidence type="ECO:0000259" key="2">
    <source>
        <dbReference type="PROSITE" id="PS51502"/>
    </source>
</evidence>
<dbReference type="InterPro" id="IPR011008">
    <property type="entry name" value="Dimeric_a/b-barrel"/>
</dbReference>
<dbReference type="PANTHER" id="PTHR33178:SF10">
    <property type="entry name" value="STRESS-RESPONSE A_B BARREL DOMAIN-CONTAINING PROTEIN"/>
    <property type="match status" value="1"/>
</dbReference>
<dbReference type="KEGG" id="vas:GT360_05910"/>
<dbReference type="SUPFAM" id="SSF54909">
    <property type="entry name" value="Dimeric alpha+beta barrel"/>
    <property type="match status" value="1"/>
</dbReference>
<dbReference type="Proteomes" id="UP000464262">
    <property type="component" value="Chromosome 1"/>
</dbReference>
<protein>
    <submittedName>
        <fullName evidence="3">Dabb family protein</fullName>
    </submittedName>
</protein>
<comment type="subunit">
    <text evidence="1">Homodimer.</text>
</comment>
<dbReference type="Gene3D" id="3.30.70.100">
    <property type="match status" value="1"/>
</dbReference>
<feature type="domain" description="Stress-response A/B barrel" evidence="2">
    <location>
        <begin position="2"/>
        <end position="96"/>
    </location>
</feature>
<keyword evidence="4" id="KW-1185">Reference proteome</keyword>
<evidence type="ECO:0000256" key="1">
    <source>
        <dbReference type="ARBA" id="ARBA00011738"/>
    </source>
</evidence>
<sequence length="99" mass="11514">MIRHILLIKFKNETLLEQIQELMDLFVAIPSKVEGVESVEWGKNNSPEGKNKDYTHSVFMTFVDEQGRQNYLPHPEHDALKAVFRPILEDIIVFDYAVV</sequence>
<reference evidence="3 4" key="1">
    <citation type="submission" date="2020-01" db="EMBL/GenBank/DDBJ databases">
        <title>Whole genome and functional gene identification of agarase of Vibrio HN897.</title>
        <authorList>
            <person name="Liu Y."/>
            <person name="Zhao Z."/>
        </authorList>
    </citation>
    <scope>NUCLEOTIDE SEQUENCE [LARGE SCALE GENOMIC DNA]</scope>
    <source>
        <strain evidence="3 4">HN897</strain>
    </source>
</reference>
<proteinExistence type="predicted"/>
<dbReference type="EMBL" id="CP047475">
    <property type="protein sequence ID" value="QIA63075.1"/>
    <property type="molecule type" value="Genomic_DNA"/>
</dbReference>
<organism evidence="3 4">
    <name type="scientific">Vibrio astriarenae</name>
    <dbReference type="NCBI Taxonomy" id="1481923"/>
    <lineage>
        <taxon>Bacteria</taxon>
        <taxon>Pseudomonadati</taxon>
        <taxon>Pseudomonadota</taxon>
        <taxon>Gammaproteobacteria</taxon>
        <taxon>Vibrionales</taxon>
        <taxon>Vibrionaceae</taxon>
        <taxon>Vibrio</taxon>
    </lineage>
</organism>
<dbReference type="PROSITE" id="PS51502">
    <property type="entry name" value="S_R_A_B_BARREL"/>
    <property type="match status" value="1"/>
</dbReference>
<accession>A0A7Z2T2D7</accession>
<gene>
    <name evidence="3" type="ORF">GT360_05910</name>
</gene>
<dbReference type="AlphaFoldDB" id="A0A7Z2T2D7"/>
<dbReference type="SMART" id="SM00886">
    <property type="entry name" value="Dabb"/>
    <property type="match status" value="1"/>
</dbReference>
<evidence type="ECO:0000313" key="4">
    <source>
        <dbReference type="Proteomes" id="UP000464262"/>
    </source>
</evidence>
<dbReference type="InterPro" id="IPR013097">
    <property type="entry name" value="Dabb"/>
</dbReference>
<dbReference type="InterPro" id="IPR044662">
    <property type="entry name" value="HS1/DABB1-like"/>
</dbReference>
<dbReference type="Pfam" id="PF07876">
    <property type="entry name" value="Dabb"/>
    <property type="match status" value="1"/>
</dbReference>
<evidence type="ECO:0000313" key="3">
    <source>
        <dbReference type="EMBL" id="QIA63075.1"/>
    </source>
</evidence>
<name>A0A7Z2T2D7_9VIBR</name>
<dbReference type="PANTHER" id="PTHR33178">
    <property type="match status" value="1"/>
</dbReference>